<name>A0A1R3RKA4_ASPC5</name>
<dbReference type="PRINTS" id="PR00080">
    <property type="entry name" value="SDRFAMILY"/>
</dbReference>
<proteinExistence type="inferred from homology"/>
<dbReference type="InterPro" id="IPR002347">
    <property type="entry name" value="SDR_fam"/>
</dbReference>
<evidence type="ECO:0000256" key="3">
    <source>
        <dbReference type="RuleBase" id="RU000363"/>
    </source>
</evidence>
<reference evidence="5" key="1">
    <citation type="journal article" date="2017" name="Genome Biol.">
        <title>Comparative genomics reveals high biological diversity and specific adaptations in the industrially and medically important fungal genus Aspergillus.</title>
        <authorList>
            <person name="de Vries R.P."/>
            <person name="Riley R."/>
            <person name="Wiebenga A."/>
            <person name="Aguilar-Osorio G."/>
            <person name="Amillis S."/>
            <person name="Uchima C.A."/>
            <person name="Anderluh G."/>
            <person name="Asadollahi M."/>
            <person name="Askin M."/>
            <person name="Barry K."/>
            <person name="Battaglia E."/>
            <person name="Bayram O."/>
            <person name="Benocci T."/>
            <person name="Braus-Stromeyer S.A."/>
            <person name="Caldana C."/>
            <person name="Canovas D."/>
            <person name="Cerqueira G.C."/>
            <person name="Chen F."/>
            <person name="Chen W."/>
            <person name="Choi C."/>
            <person name="Clum A."/>
            <person name="Dos Santos R.A."/>
            <person name="Damasio A.R."/>
            <person name="Diallinas G."/>
            <person name="Emri T."/>
            <person name="Fekete E."/>
            <person name="Flipphi M."/>
            <person name="Freyberg S."/>
            <person name="Gallo A."/>
            <person name="Gournas C."/>
            <person name="Habgood R."/>
            <person name="Hainaut M."/>
            <person name="Harispe M.L."/>
            <person name="Henrissat B."/>
            <person name="Hilden K.S."/>
            <person name="Hope R."/>
            <person name="Hossain A."/>
            <person name="Karabika E."/>
            <person name="Karaffa L."/>
            <person name="Karanyi Z."/>
            <person name="Krasevec N."/>
            <person name="Kuo A."/>
            <person name="Kusch H."/>
            <person name="LaButti K."/>
            <person name="Lagendijk E.L."/>
            <person name="Lapidus A."/>
            <person name="Levasseur A."/>
            <person name="Lindquist E."/>
            <person name="Lipzen A."/>
            <person name="Logrieco A.F."/>
            <person name="MacCabe A."/>
            <person name="Maekelae M.R."/>
            <person name="Malavazi I."/>
            <person name="Melin P."/>
            <person name="Meyer V."/>
            <person name="Mielnichuk N."/>
            <person name="Miskei M."/>
            <person name="Molnar A.P."/>
            <person name="Mule G."/>
            <person name="Ngan C.Y."/>
            <person name="Orejas M."/>
            <person name="Orosz E."/>
            <person name="Ouedraogo J.P."/>
            <person name="Overkamp K.M."/>
            <person name="Park H.-S."/>
            <person name="Perrone G."/>
            <person name="Piumi F."/>
            <person name="Punt P.J."/>
            <person name="Ram A.F."/>
            <person name="Ramon A."/>
            <person name="Rauscher S."/>
            <person name="Record E."/>
            <person name="Riano-Pachon D.M."/>
            <person name="Robert V."/>
            <person name="Roehrig J."/>
            <person name="Ruller R."/>
            <person name="Salamov A."/>
            <person name="Salih N.S."/>
            <person name="Samson R.A."/>
            <person name="Sandor E."/>
            <person name="Sanguinetti M."/>
            <person name="Schuetze T."/>
            <person name="Sepcic K."/>
            <person name="Shelest E."/>
            <person name="Sherlock G."/>
            <person name="Sophianopoulou V."/>
            <person name="Squina F.M."/>
            <person name="Sun H."/>
            <person name="Susca A."/>
            <person name="Todd R.B."/>
            <person name="Tsang A."/>
            <person name="Unkles S.E."/>
            <person name="van de Wiele N."/>
            <person name="van Rossen-Uffink D."/>
            <person name="Oliveira J.V."/>
            <person name="Vesth T.C."/>
            <person name="Visser J."/>
            <person name="Yu J.-H."/>
            <person name="Zhou M."/>
            <person name="Andersen M.R."/>
            <person name="Archer D.B."/>
            <person name="Baker S.E."/>
            <person name="Benoit I."/>
            <person name="Brakhage A.A."/>
            <person name="Braus G.H."/>
            <person name="Fischer R."/>
            <person name="Frisvad J.C."/>
            <person name="Goldman G.H."/>
            <person name="Houbraken J."/>
            <person name="Oakley B."/>
            <person name="Pocsi I."/>
            <person name="Scazzocchio C."/>
            <person name="Seiboth B."/>
            <person name="vanKuyk P.A."/>
            <person name="Wortman J."/>
            <person name="Dyer P.S."/>
            <person name="Grigoriev I.V."/>
        </authorList>
    </citation>
    <scope>NUCLEOTIDE SEQUENCE [LARGE SCALE GENOMIC DNA]</scope>
    <source>
        <strain evidence="5">ITEM 5010</strain>
    </source>
</reference>
<dbReference type="AlphaFoldDB" id="A0A1R3RKA4"/>
<dbReference type="FunFam" id="3.40.50.720:FF:000710">
    <property type="entry name" value="Serine 3-dehydrogenase"/>
    <property type="match status" value="1"/>
</dbReference>
<sequence>MSLKGSNVLVTGASMGIGEAIAHALAKEGANLILFSRSEDKLQAITNTLHEKYPGSKVVYKSVDIQSYEAVERAVNASVEQLGHIDILVNNAGLALGAPAPFPDLKVSDIVTMNSTNINGLMFTTYAVLNASMKPRKAGTILNITSVTGLEVPPFPGEAVYHCNKAAQEAFSNALRNELSETNIRVLVLRPGCVATNFHSLRVGHDKEKYDSFFEGYQPLESEDIARSAVFMLQQPLNVSIKALDVVPSAQRSLNVFDRTWSERNA</sequence>
<dbReference type="EMBL" id="KV907501">
    <property type="protein sequence ID" value="OOF94917.1"/>
    <property type="molecule type" value="Genomic_DNA"/>
</dbReference>
<dbReference type="PANTHER" id="PTHR42901:SF1">
    <property type="entry name" value="ALCOHOL DEHYDROGENASE"/>
    <property type="match status" value="1"/>
</dbReference>
<dbReference type="SUPFAM" id="SSF51735">
    <property type="entry name" value="NAD(P)-binding Rossmann-fold domains"/>
    <property type="match status" value="1"/>
</dbReference>
<dbReference type="OrthoDB" id="1933717at2759"/>
<dbReference type="PRINTS" id="PR00081">
    <property type="entry name" value="GDHRDH"/>
</dbReference>
<dbReference type="Gene3D" id="3.40.50.720">
    <property type="entry name" value="NAD(P)-binding Rossmann-like Domain"/>
    <property type="match status" value="1"/>
</dbReference>
<comment type="similarity">
    <text evidence="1 3">Belongs to the short-chain dehydrogenases/reductases (SDR) family.</text>
</comment>
<keyword evidence="2" id="KW-0560">Oxidoreductase</keyword>
<dbReference type="STRING" id="602072.A0A1R3RKA4"/>
<keyword evidence="5" id="KW-1185">Reference proteome</keyword>
<dbReference type="PANTHER" id="PTHR42901">
    <property type="entry name" value="ALCOHOL DEHYDROGENASE"/>
    <property type="match status" value="1"/>
</dbReference>
<evidence type="ECO:0000313" key="4">
    <source>
        <dbReference type="EMBL" id="OOF94917.1"/>
    </source>
</evidence>
<evidence type="ECO:0000313" key="5">
    <source>
        <dbReference type="Proteomes" id="UP000188318"/>
    </source>
</evidence>
<dbReference type="Proteomes" id="UP000188318">
    <property type="component" value="Unassembled WGS sequence"/>
</dbReference>
<dbReference type="VEuPathDB" id="FungiDB:ASPCADRAFT_208568"/>
<organism evidence="4 5">
    <name type="scientific">Aspergillus carbonarius (strain ITEM 5010)</name>
    <dbReference type="NCBI Taxonomy" id="602072"/>
    <lineage>
        <taxon>Eukaryota</taxon>
        <taxon>Fungi</taxon>
        <taxon>Dikarya</taxon>
        <taxon>Ascomycota</taxon>
        <taxon>Pezizomycotina</taxon>
        <taxon>Eurotiomycetes</taxon>
        <taxon>Eurotiomycetidae</taxon>
        <taxon>Eurotiales</taxon>
        <taxon>Aspergillaceae</taxon>
        <taxon>Aspergillus</taxon>
        <taxon>Aspergillus subgen. Circumdati</taxon>
    </lineage>
</organism>
<evidence type="ECO:0000256" key="1">
    <source>
        <dbReference type="ARBA" id="ARBA00006484"/>
    </source>
</evidence>
<dbReference type="InterPro" id="IPR036291">
    <property type="entry name" value="NAD(P)-bd_dom_sf"/>
</dbReference>
<evidence type="ECO:0008006" key="6">
    <source>
        <dbReference type="Google" id="ProtNLM"/>
    </source>
</evidence>
<evidence type="ECO:0000256" key="2">
    <source>
        <dbReference type="ARBA" id="ARBA00023002"/>
    </source>
</evidence>
<protein>
    <recommendedName>
        <fullName evidence="6">NADP-dependent L-serine/L-allo-threonine dehydrogenase ydfG</fullName>
    </recommendedName>
</protein>
<gene>
    <name evidence="4" type="ORF">ASPCADRAFT_208568</name>
</gene>
<dbReference type="Pfam" id="PF00106">
    <property type="entry name" value="adh_short"/>
    <property type="match status" value="1"/>
</dbReference>
<dbReference type="OMA" id="HANKACQ"/>
<accession>A0A1R3RKA4</accession>
<dbReference type="GO" id="GO:0016491">
    <property type="term" value="F:oxidoreductase activity"/>
    <property type="evidence" value="ECO:0007669"/>
    <property type="project" value="UniProtKB-KW"/>
</dbReference>